<evidence type="ECO:0000313" key="3">
    <source>
        <dbReference type="Proteomes" id="UP000003100"/>
    </source>
</evidence>
<evidence type="ECO:0000256" key="1">
    <source>
        <dbReference type="SAM" id="Phobius"/>
    </source>
</evidence>
<dbReference type="PATRIC" id="fig|476272.21.peg.1925"/>
<reference evidence="2 3" key="1">
    <citation type="submission" date="2009-01" db="EMBL/GenBank/DDBJ databases">
        <authorList>
            <person name="Fulton L."/>
            <person name="Clifton S."/>
            <person name="Fulton B."/>
            <person name="Xu J."/>
            <person name="Minx P."/>
            <person name="Pepin K.H."/>
            <person name="Johnson M."/>
            <person name="Bhonagiri V."/>
            <person name="Nash W.E."/>
            <person name="Mardis E.R."/>
            <person name="Wilson R.K."/>
        </authorList>
    </citation>
    <scope>NUCLEOTIDE SEQUENCE [LARGE SCALE GENOMIC DNA]</scope>
    <source>
        <strain evidence="3">DSM 10507 / JCM 14656 / S5a33</strain>
    </source>
</reference>
<reference evidence="2 3" key="2">
    <citation type="submission" date="2009-02" db="EMBL/GenBank/DDBJ databases">
        <title>Draft genome sequence of Blautia hydrogenotrophica DSM 10507 (Ruminococcus hydrogenotrophicus DSM 10507).</title>
        <authorList>
            <person name="Sudarsanam P."/>
            <person name="Ley R."/>
            <person name="Guruge J."/>
            <person name="Turnbaugh P.J."/>
            <person name="Mahowald M."/>
            <person name="Liep D."/>
            <person name="Gordon J."/>
        </authorList>
    </citation>
    <scope>NUCLEOTIDE SEQUENCE [LARGE SCALE GENOMIC DNA]</scope>
    <source>
        <strain evidence="3">DSM 10507 / JCM 14656 / S5a33</strain>
    </source>
</reference>
<dbReference type="AlphaFoldDB" id="C0CNQ2"/>
<sequence>MILSSFYDIFLTLWFILILIYKTLDYKGNFYKKCMKNSAKNGGVHRCTLILD</sequence>
<name>C0CNQ2_BLAHS</name>
<dbReference type="HOGENOM" id="CLU_3077296_0_0_9"/>
<protein>
    <submittedName>
        <fullName evidence="2">Uncharacterized protein</fullName>
    </submittedName>
</protein>
<dbReference type="EMBL" id="ACBZ01000135">
    <property type="protein sequence ID" value="EEG48599.1"/>
    <property type="molecule type" value="Genomic_DNA"/>
</dbReference>
<dbReference type="Proteomes" id="UP000003100">
    <property type="component" value="Unassembled WGS sequence"/>
</dbReference>
<keyword evidence="3" id="KW-1185">Reference proteome</keyword>
<evidence type="ECO:0000313" key="2">
    <source>
        <dbReference type="EMBL" id="EEG48599.1"/>
    </source>
</evidence>
<keyword evidence="1" id="KW-0472">Membrane</keyword>
<gene>
    <name evidence="2" type="ORF">RUMHYD_02494</name>
</gene>
<keyword evidence="1" id="KW-0812">Transmembrane</keyword>
<feature type="transmembrane region" description="Helical" evidence="1">
    <location>
        <begin position="6"/>
        <end position="24"/>
    </location>
</feature>
<keyword evidence="1" id="KW-1133">Transmembrane helix</keyword>
<accession>C0CNQ2</accession>
<organism evidence="2 3">
    <name type="scientific">Blautia hydrogenotrophica (strain DSM 10507 / JCM 14656 / S5a33)</name>
    <name type="common">Ruminococcus hydrogenotrophicus</name>
    <dbReference type="NCBI Taxonomy" id="476272"/>
    <lineage>
        <taxon>Bacteria</taxon>
        <taxon>Bacillati</taxon>
        <taxon>Bacillota</taxon>
        <taxon>Clostridia</taxon>
        <taxon>Lachnospirales</taxon>
        <taxon>Lachnospiraceae</taxon>
        <taxon>Blautia</taxon>
    </lineage>
</organism>
<proteinExistence type="predicted"/>
<comment type="caution">
    <text evidence="2">The sequence shown here is derived from an EMBL/GenBank/DDBJ whole genome shotgun (WGS) entry which is preliminary data.</text>
</comment>